<keyword evidence="2" id="KW-0808">Transferase</keyword>
<dbReference type="PANTHER" id="PTHR42695">
    <property type="entry name" value="GLUTAMINE AMIDOTRANSFERASE YLR126C-RELATED"/>
    <property type="match status" value="1"/>
</dbReference>
<dbReference type="PANTHER" id="PTHR42695:SF5">
    <property type="entry name" value="GLUTAMINE AMIDOTRANSFERASE YLR126C-RELATED"/>
    <property type="match status" value="1"/>
</dbReference>
<sequence length="269" mass="28920">MTRPLCFLASRAEEVAADAEYASVLQHTGLSEQELVRIRLDRGEAVGDVRRFSGVILGGSPFTSSTPETDKSPVQRAVEATLLDVLDEISRHRIPFLGLCYGVGVVGRWAGGEVDSTYAENTDAVEITLTETGRNDPLLAGLPDTFHAYVGHKEACTTLPPGAVVLASSPACPVQMYRFGPCQYVTQFHPEMDAAAVKLRIEIYAGAGYFAPDAVAEVIERTGRADVSAAHRLLATFAGLCADEIDGHAANQARIDNGWQYSRQFHPAG</sequence>
<dbReference type="Proteomes" id="UP000593758">
    <property type="component" value="Chromosome"/>
</dbReference>
<dbReference type="PROSITE" id="PS51273">
    <property type="entry name" value="GATASE_TYPE_1"/>
    <property type="match status" value="1"/>
</dbReference>
<dbReference type="InterPro" id="IPR017926">
    <property type="entry name" value="GATASE"/>
</dbReference>
<dbReference type="InterPro" id="IPR029062">
    <property type="entry name" value="Class_I_gatase-like"/>
</dbReference>
<dbReference type="SUPFAM" id="SSF52317">
    <property type="entry name" value="Class I glutamine amidotransferase-like"/>
    <property type="match status" value="1"/>
</dbReference>
<dbReference type="AlphaFoldDB" id="A0A7M1SQ35"/>
<gene>
    <name evidence="2" type="ORF">IM660_12775</name>
</gene>
<organism evidence="2 3">
    <name type="scientific">Ruania alkalisoli</name>
    <dbReference type="NCBI Taxonomy" id="2779775"/>
    <lineage>
        <taxon>Bacteria</taxon>
        <taxon>Bacillati</taxon>
        <taxon>Actinomycetota</taxon>
        <taxon>Actinomycetes</taxon>
        <taxon>Micrococcales</taxon>
        <taxon>Ruaniaceae</taxon>
        <taxon>Ruania</taxon>
    </lineage>
</organism>
<feature type="domain" description="Glutamine amidotransferase" evidence="1">
    <location>
        <begin position="52"/>
        <end position="193"/>
    </location>
</feature>
<keyword evidence="3" id="KW-1185">Reference proteome</keyword>
<reference evidence="2 3" key="1">
    <citation type="submission" date="2020-10" db="EMBL/GenBank/DDBJ databases">
        <title>Haloactinobacterium sp. RN3S43, a bacterium isolated from saline soil.</title>
        <authorList>
            <person name="Sun J.-Q."/>
        </authorList>
    </citation>
    <scope>NUCLEOTIDE SEQUENCE [LARGE SCALE GENOMIC DNA]</scope>
    <source>
        <strain evidence="2 3">RN3S43</strain>
    </source>
</reference>
<dbReference type="GO" id="GO:0016740">
    <property type="term" value="F:transferase activity"/>
    <property type="evidence" value="ECO:0007669"/>
    <property type="project" value="UniProtKB-KW"/>
</dbReference>
<proteinExistence type="predicted"/>
<evidence type="ECO:0000313" key="3">
    <source>
        <dbReference type="Proteomes" id="UP000593758"/>
    </source>
</evidence>
<protein>
    <submittedName>
        <fullName evidence="2">Glutamine amidotransferase</fullName>
    </submittedName>
</protein>
<evidence type="ECO:0000313" key="2">
    <source>
        <dbReference type="EMBL" id="QOR69551.1"/>
    </source>
</evidence>
<dbReference type="CDD" id="cd01741">
    <property type="entry name" value="GATase1_1"/>
    <property type="match status" value="1"/>
</dbReference>
<dbReference type="NCBIfam" id="NF005743">
    <property type="entry name" value="PRK07567.1"/>
    <property type="match status" value="1"/>
</dbReference>
<dbReference type="KEGG" id="halt:IM660_12775"/>
<name>A0A7M1SQ35_9MICO</name>
<accession>A0A7M1SQ35</accession>
<dbReference type="EMBL" id="CP063169">
    <property type="protein sequence ID" value="QOR69551.1"/>
    <property type="molecule type" value="Genomic_DNA"/>
</dbReference>
<dbReference type="Gene3D" id="3.40.50.880">
    <property type="match status" value="1"/>
</dbReference>
<dbReference type="RefSeq" id="WP_193496008.1">
    <property type="nucleotide sequence ID" value="NZ_CP063169.1"/>
</dbReference>
<keyword evidence="2" id="KW-0315">Glutamine amidotransferase</keyword>
<dbReference type="Pfam" id="PF00117">
    <property type="entry name" value="GATase"/>
    <property type="match status" value="1"/>
</dbReference>
<dbReference type="InterPro" id="IPR044992">
    <property type="entry name" value="ChyE-like"/>
</dbReference>
<dbReference type="GO" id="GO:0005829">
    <property type="term" value="C:cytosol"/>
    <property type="evidence" value="ECO:0007669"/>
    <property type="project" value="TreeGrafter"/>
</dbReference>
<evidence type="ECO:0000259" key="1">
    <source>
        <dbReference type="Pfam" id="PF00117"/>
    </source>
</evidence>